<evidence type="ECO:0000259" key="5">
    <source>
        <dbReference type="PROSITE" id="PS50931"/>
    </source>
</evidence>
<keyword evidence="3" id="KW-0238">DNA-binding</keyword>
<dbReference type="Proteomes" id="UP000482634">
    <property type="component" value="Unassembled WGS sequence"/>
</dbReference>
<accession>A0A6B3NP69</accession>
<protein>
    <submittedName>
        <fullName evidence="6">LysR family transcriptional regulator</fullName>
    </submittedName>
</protein>
<dbReference type="GO" id="GO:0003700">
    <property type="term" value="F:DNA-binding transcription factor activity"/>
    <property type="evidence" value="ECO:0007669"/>
    <property type="project" value="InterPro"/>
</dbReference>
<dbReference type="SUPFAM" id="SSF53850">
    <property type="entry name" value="Periplasmic binding protein-like II"/>
    <property type="match status" value="1"/>
</dbReference>
<evidence type="ECO:0000256" key="4">
    <source>
        <dbReference type="ARBA" id="ARBA00023163"/>
    </source>
</evidence>
<keyword evidence="7" id="KW-1185">Reference proteome</keyword>
<evidence type="ECO:0000313" key="7">
    <source>
        <dbReference type="Proteomes" id="UP000482634"/>
    </source>
</evidence>
<dbReference type="PANTHER" id="PTHR30537:SF5">
    <property type="entry name" value="HTH-TYPE TRANSCRIPTIONAL ACTIVATOR TTDR-RELATED"/>
    <property type="match status" value="1"/>
</dbReference>
<dbReference type="FunFam" id="3.40.190.290:FF:000001">
    <property type="entry name" value="Transcriptional regulator, LysR family"/>
    <property type="match status" value="1"/>
</dbReference>
<comment type="similarity">
    <text evidence="1">Belongs to the LysR transcriptional regulatory family.</text>
</comment>
<dbReference type="GO" id="GO:0003677">
    <property type="term" value="F:DNA binding"/>
    <property type="evidence" value="ECO:0007669"/>
    <property type="project" value="UniProtKB-KW"/>
</dbReference>
<gene>
    <name evidence="6" type="ORF">G3436_06730</name>
</gene>
<dbReference type="RefSeq" id="WP_163942733.1">
    <property type="nucleotide sequence ID" value="NZ_JAAHBU010000078.1"/>
</dbReference>
<dbReference type="AlphaFoldDB" id="A0A6B3NP69"/>
<comment type="caution">
    <text evidence="6">The sequence shown here is derived from an EMBL/GenBank/DDBJ whole genome shotgun (WGS) entry which is preliminary data.</text>
</comment>
<dbReference type="InterPro" id="IPR036390">
    <property type="entry name" value="WH_DNA-bd_sf"/>
</dbReference>
<evidence type="ECO:0000256" key="1">
    <source>
        <dbReference type="ARBA" id="ARBA00009437"/>
    </source>
</evidence>
<dbReference type="PANTHER" id="PTHR30537">
    <property type="entry name" value="HTH-TYPE TRANSCRIPTIONAL REGULATOR"/>
    <property type="match status" value="1"/>
</dbReference>
<dbReference type="CDD" id="cd08422">
    <property type="entry name" value="PBP2_CrgA_like"/>
    <property type="match status" value="1"/>
</dbReference>
<name>A0A6B3NP69_9PSED</name>
<feature type="domain" description="HTH lysR-type" evidence="5">
    <location>
        <begin position="1"/>
        <end position="59"/>
    </location>
</feature>
<dbReference type="InterPro" id="IPR005119">
    <property type="entry name" value="LysR_subst-bd"/>
</dbReference>
<dbReference type="InterPro" id="IPR058163">
    <property type="entry name" value="LysR-type_TF_proteobact-type"/>
</dbReference>
<dbReference type="InterPro" id="IPR000847">
    <property type="entry name" value="LysR_HTH_N"/>
</dbReference>
<evidence type="ECO:0000313" key="6">
    <source>
        <dbReference type="EMBL" id="NER63646.1"/>
    </source>
</evidence>
<evidence type="ECO:0000256" key="3">
    <source>
        <dbReference type="ARBA" id="ARBA00023125"/>
    </source>
</evidence>
<evidence type="ECO:0000256" key="2">
    <source>
        <dbReference type="ARBA" id="ARBA00023015"/>
    </source>
</evidence>
<dbReference type="Gene3D" id="3.40.190.290">
    <property type="match status" value="1"/>
</dbReference>
<dbReference type="InterPro" id="IPR036388">
    <property type="entry name" value="WH-like_DNA-bd_sf"/>
</dbReference>
<keyword evidence="4" id="KW-0804">Transcription</keyword>
<reference evidence="6 7" key="1">
    <citation type="submission" date="2020-02" db="EMBL/GenBank/DDBJ databases">
        <title>Broccoli isolated Pseudomonas sp.</title>
        <authorList>
            <person name="Fujikawa T."/>
            <person name="Sawada H."/>
        </authorList>
    </citation>
    <scope>NUCLEOTIDE SEQUENCE [LARGE SCALE GENOMIC DNA]</scope>
    <source>
        <strain evidence="6 7">MAFF212427</strain>
    </source>
</reference>
<dbReference type="PROSITE" id="PS50931">
    <property type="entry name" value="HTH_LYSR"/>
    <property type="match status" value="1"/>
</dbReference>
<dbReference type="SUPFAM" id="SSF46785">
    <property type="entry name" value="Winged helix' DNA-binding domain"/>
    <property type="match status" value="1"/>
</dbReference>
<dbReference type="EMBL" id="JAAHBU010000078">
    <property type="protein sequence ID" value="NER63646.1"/>
    <property type="molecule type" value="Genomic_DNA"/>
</dbReference>
<dbReference type="Gene3D" id="1.10.10.10">
    <property type="entry name" value="Winged helix-like DNA-binding domain superfamily/Winged helix DNA-binding domain"/>
    <property type="match status" value="1"/>
</dbReference>
<sequence length="314" mass="34555">MDVLVAMRTFRRVVERDSFSLAAVDLGQSTAAVSKQVRQLEERLGSLLLLRTTRRMSLSEAGQAYFSECCHLLDELDALERATQVGASEPSGRLRVNAPLSFGLKVLSPILVAFMQRYPELKVELTLNDRLLDVISEGFDVSLRIRRRLPDSSLIARRLGEVQQVICAAPAYLLAKGTPHRVEDLRAHSCLAYRLAEYPDSWHLQGPQGISRLELPVRLAVDNSLMLSDMLLAGLGIGALPSFIAQPLLDSGQLLQVLCGQSMPRRSIYALYTSQRHMPQKVRVFVDFLADALETLPLMNTPTAASCTAGLGGA</sequence>
<dbReference type="FunFam" id="1.10.10.10:FF:000001">
    <property type="entry name" value="LysR family transcriptional regulator"/>
    <property type="match status" value="1"/>
</dbReference>
<keyword evidence="2" id="KW-0805">Transcription regulation</keyword>
<organism evidence="6 7">
    <name type="scientific">Pseudomonas brassicae</name>
    <dbReference type="NCBI Taxonomy" id="2708063"/>
    <lineage>
        <taxon>Bacteria</taxon>
        <taxon>Pseudomonadati</taxon>
        <taxon>Pseudomonadota</taxon>
        <taxon>Gammaproteobacteria</taxon>
        <taxon>Pseudomonadales</taxon>
        <taxon>Pseudomonadaceae</taxon>
        <taxon>Pseudomonas</taxon>
    </lineage>
</organism>
<proteinExistence type="inferred from homology"/>
<dbReference type="Pfam" id="PF00126">
    <property type="entry name" value="HTH_1"/>
    <property type="match status" value="1"/>
</dbReference>
<dbReference type="Pfam" id="PF03466">
    <property type="entry name" value="LysR_substrate"/>
    <property type="match status" value="1"/>
</dbReference>